<evidence type="ECO:0000256" key="1">
    <source>
        <dbReference type="SAM" id="MobiDB-lite"/>
    </source>
</evidence>
<feature type="compositionally biased region" description="Low complexity" evidence="1">
    <location>
        <begin position="175"/>
        <end position="199"/>
    </location>
</feature>
<feature type="region of interest" description="Disordered" evidence="1">
    <location>
        <begin position="168"/>
        <end position="206"/>
    </location>
</feature>
<name>A0A370BBX2_9ACTN</name>
<sequence length="206" mass="20198">MVPLAVTVGALSGGAYGLLRTPEYAATSYVVVVPLDTSEPAAALGFATAYGRVAPQLALIGDAPTWAGVPADTLKKNVRTATSPDAPMISVTATAPEASTAVAMANGVARALVVNGSQLQGSTNVRVLQFSRAVEPTAPVTPSASLAALVGGCAGGLLGGLGLLVRPGRRREDAGPGTATATGTVPGPATATDAAPSAAQPRSETV</sequence>
<keyword evidence="3" id="KW-1185">Reference proteome</keyword>
<accession>A0A370BBX2</accession>
<proteinExistence type="predicted"/>
<protein>
    <submittedName>
        <fullName evidence="2">Lipopolysaccharide biosynthesis protein</fullName>
    </submittedName>
</protein>
<organism evidence="2 3">
    <name type="scientific">Streptomyces corynorhini</name>
    <dbReference type="NCBI Taxonomy" id="2282652"/>
    <lineage>
        <taxon>Bacteria</taxon>
        <taxon>Bacillati</taxon>
        <taxon>Actinomycetota</taxon>
        <taxon>Actinomycetes</taxon>
        <taxon>Kitasatosporales</taxon>
        <taxon>Streptomycetaceae</taxon>
        <taxon>Streptomyces</taxon>
    </lineage>
</organism>
<dbReference type="OrthoDB" id="3872739at2"/>
<dbReference type="Proteomes" id="UP000253741">
    <property type="component" value="Unassembled WGS sequence"/>
</dbReference>
<dbReference type="EMBL" id="QQNA01000083">
    <property type="protein sequence ID" value="RDG37879.1"/>
    <property type="molecule type" value="Genomic_DNA"/>
</dbReference>
<evidence type="ECO:0000313" key="3">
    <source>
        <dbReference type="Proteomes" id="UP000253741"/>
    </source>
</evidence>
<comment type="caution">
    <text evidence="2">The sequence shown here is derived from an EMBL/GenBank/DDBJ whole genome shotgun (WGS) entry which is preliminary data.</text>
</comment>
<reference evidence="2 3" key="1">
    <citation type="submission" date="2018-07" db="EMBL/GenBank/DDBJ databases">
        <title>Streptomyces species from bats.</title>
        <authorList>
            <person name="Dunlap C."/>
        </authorList>
    </citation>
    <scope>NUCLEOTIDE SEQUENCE [LARGE SCALE GENOMIC DNA]</scope>
    <source>
        <strain evidence="2 3">AC230</strain>
    </source>
</reference>
<dbReference type="AlphaFoldDB" id="A0A370BBX2"/>
<evidence type="ECO:0000313" key="2">
    <source>
        <dbReference type="EMBL" id="RDG37879.1"/>
    </source>
</evidence>
<gene>
    <name evidence="2" type="ORF">DVH02_12155</name>
</gene>